<evidence type="ECO:0000313" key="2">
    <source>
        <dbReference type="Proteomes" id="UP000290433"/>
    </source>
</evidence>
<organism evidence="1 2">
    <name type="scientific">Flavobacterium anhuiense</name>
    <dbReference type="NCBI Taxonomy" id="459526"/>
    <lineage>
        <taxon>Bacteria</taxon>
        <taxon>Pseudomonadati</taxon>
        <taxon>Bacteroidota</taxon>
        <taxon>Flavobacteriia</taxon>
        <taxon>Flavobacteriales</taxon>
        <taxon>Flavobacteriaceae</taxon>
        <taxon>Flavobacterium</taxon>
    </lineage>
</organism>
<dbReference type="GO" id="GO:0005829">
    <property type="term" value="C:cytosol"/>
    <property type="evidence" value="ECO:0007669"/>
    <property type="project" value="TreeGrafter"/>
</dbReference>
<dbReference type="Proteomes" id="UP000290433">
    <property type="component" value="Unassembled WGS sequence"/>
</dbReference>
<accession>A0A444VW36</accession>
<dbReference type="AlphaFoldDB" id="A0A444VW36"/>
<proteinExistence type="predicted"/>
<dbReference type="Pfam" id="PF02348">
    <property type="entry name" value="CTP_transf_3"/>
    <property type="match status" value="1"/>
</dbReference>
<reference evidence="1 2" key="1">
    <citation type="submission" date="2014-12" db="EMBL/GenBank/DDBJ databases">
        <title>Genome sequence of Flavobacterium anhuiense RCM74.</title>
        <authorList>
            <person name="Kim J.F."/>
            <person name="Song J.Y."/>
            <person name="Kwak M.-J."/>
            <person name="Lee S.-W."/>
        </authorList>
    </citation>
    <scope>NUCLEOTIDE SEQUENCE [LARGE SCALE GENOMIC DNA]</scope>
    <source>
        <strain evidence="1 2">RCM74</strain>
    </source>
</reference>
<dbReference type="RefSeq" id="WP_129747945.1">
    <property type="nucleotide sequence ID" value="NZ_JUIV01000012.1"/>
</dbReference>
<dbReference type="SUPFAM" id="SSF53448">
    <property type="entry name" value="Nucleotide-diphospho-sugar transferases"/>
    <property type="match status" value="1"/>
</dbReference>
<dbReference type="EMBL" id="JUIV01000012">
    <property type="protein sequence ID" value="RYJ37860.1"/>
    <property type="molecule type" value="Genomic_DNA"/>
</dbReference>
<comment type="caution">
    <text evidence="1">The sequence shown here is derived from an EMBL/GenBank/DDBJ whole genome shotgun (WGS) entry which is preliminary data.</text>
</comment>
<name>A0A444VW36_9FLAO</name>
<dbReference type="PANTHER" id="PTHR42866">
    <property type="entry name" value="3-DEOXY-MANNO-OCTULOSONATE CYTIDYLYLTRANSFERASE"/>
    <property type="match status" value="1"/>
</dbReference>
<evidence type="ECO:0000313" key="1">
    <source>
        <dbReference type="EMBL" id="RYJ37860.1"/>
    </source>
</evidence>
<gene>
    <name evidence="1" type="ORF">NU08_3074</name>
</gene>
<dbReference type="OrthoDB" id="9815559at2"/>
<sequence length="256" mass="29980">MEKHKDIKLGIVIQARTGSSRLPNKVLMRFYENKSILDILIEKLKLRFSIYPIILASSTNFNDDILSEFAVKHDIDFYQGSEENVLSRFVEVGLEKNLTHLVRICSDNPFLNMDSIAYLIKELEEQPKLDYISYCNYLKIPVIKTHIGLFAEIVSLRALIKVSELQNESVFQEHVTNFIYSNSEIFNVKLVNSPSEVYLREDIRLTLDDKEDFDNLASLYLETNENHNRISFLIDFIDSNEKYKYKMINNIKKYSK</sequence>
<protein>
    <submittedName>
        <fullName evidence="1">Spore coat polysaccharide biosynthesis protein F, CMP-KDO synthetase</fullName>
    </submittedName>
</protein>
<dbReference type="InterPro" id="IPR029044">
    <property type="entry name" value="Nucleotide-diphossugar_trans"/>
</dbReference>
<dbReference type="PANTHER" id="PTHR42866:SF1">
    <property type="entry name" value="SPORE COAT POLYSACCHARIDE BIOSYNTHESIS PROTEIN SPSF"/>
    <property type="match status" value="1"/>
</dbReference>
<dbReference type="Gene3D" id="3.90.550.10">
    <property type="entry name" value="Spore Coat Polysaccharide Biosynthesis Protein SpsA, Chain A"/>
    <property type="match status" value="1"/>
</dbReference>
<dbReference type="InterPro" id="IPR003329">
    <property type="entry name" value="Cytidylyl_trans"/>
</dbReference>